<name>A0ACC7MVA5_9PSED</name>
<reference evidence="1" key="1">
    <citation type="submission" date="2024-11" db="EMBL/GenBank/DDBJ databases">
        <authorList>
            <person name="Lucas J.A."/>
        </authorList>
    </citation>
    <scope>NUCLEOTIDE SEQUENCE</scope>
    <source>
        <strain evidence="1">Z 8.8</strain>
    </source>
</reference>
<gene>
    <name evidence="1" type="ORF">ACJEBM_16315</name>
</gene>
<proteinExistence type="predicted"/>
<sequence length="129" mass="14548">MTSIDNWSPWIALTVTGGPILLGIANIAYGLYLSHRHLDAMMESLKNSRFIYIWGPGWRRQGWFGGFVLLSAIAGMVVWPKDYIRYGKVASEDIENFPPHLKRLLVIFVVGVIVTLIGMAIAYVLLELR</sequence>
<keyword evidence="2" id="KW-1185">Reference proteome</keyword>
<accession>A0ACC7MVA5</accession>
<evidence type="ECO:0000313" key="1">
    <source>
        <dbReference type="EMBL" id="MFK9082238.1"/>
    </source>
</evidence>
<organism evidence="1 2">
    <name type="scientific">Pseudomonas neuropathica</name>
    <dbReference type="NCBI Taxonomy" id="2730425"/>
    <lineage>
        <taxon>Bacteria</taxon>
        <taxon>Pseudomonadati</taxon>
        <taxon>Pseudomonadota</taxon>
        <taxon>Gammaproteobacteria</taxon>
        <taxon>Pseudomonadales</taxon>
        <taxon>Pseudomonadaceae</taxon>
        <taxon>Pseudomonas</taxon>
    </lineage>
</organism>
<protein>
    <submittedName>
        <fullName evidence="1">Uncharacterized protein</fullName>
    </submittedName>
</protein>
<evidence type="ECO:0000313" key="2">
    <source>
        <dbReference type="Proteomes" id="UP001622950"/>
    </source>
</evidence>
<dbReference type="EMBL" id="JBJHQE010000029">
    <property type="protein sequence ID" value="MFK9082238.1"/>
    <property type="molecule type" value="Genomic_DNA"/>
</dbReference>
<comment type="caution">
    <text evidence="1">The sequence shown here is derived from an EMBL/GenBank/DDBJ whole genome shotgun (WGS) entry which is preliminary data.</text>
</comment>
<dbReference type="Proteomes" id="UP001622950">
    <property type="component" value="Unassembled WGS sequence"/>
</dbReference>